<evidence type="ECO:0000259" key="3">
    <source>
        <dbReference type="Pfam" id="PF24606"/>
    </source>
</evidence>
<dbReference type="InterPro" id="IPR052387">
    <property type="entry name" value="Fibrocystin"/>
</dbReference>
<evidence type="ECO:0000313" key="4">
    <source>
        <dbReference type="EMBL" id="KAK3263875.1"/>
    </source>
</evidence>
<dbReference type="InterPro" id="IPR055401">
    <property type="entry name" value="CEMIP_beta-hel_dom"/>
</dbReference>
<sequence length="359" mass="39644">GNAIFLEDGAETGNNFERNLIISVFPTMALIGEDQIPAAFWISNPSNYFDGNVAAGSAAHGFWIDLEYEVRGPTADLEGRKDVVAANSSLGSFDNNVAHSCERGFRIWPVFQPPEYTRMSNFTGYANMNGFEASPAWEDIGHGIGLLNFDHFKLADNSENNIVLAGTSPAESWFGPQITNAVAVGRSGAQRDEDRWSGRWRNGCGVRVDGRNSRFAWLDSTLFAHFSGKSDCRNEVFHTGNRQFHSTRFSSEVAAIAGCYACQDNIGGQNHRLSNLSFVDVTRRMRFMWKFESIFRDLDGSTSGTAGGQIVPYNRLLPIIEGHCRPSVMIDPESEQEGEGVLQRTLKRQGSPDQGIARP</sequence>
<keyword evidence="1" id="KW-0732">Signal</keyword>
<dbReference type="AlphaFoldDB" id="A0AAE0FQB2"/>
<evidence type="ECO:0000256" key="1">
    <source>
        <dbReference type="ARBA" id="ARBA00022729"/>
    </source>
</evidence>
<accession>A0AAE0FQB2</accession>
<name>A0AAE0FQB2_9CHLO</name>
<reference evidence="4 5" key="1">
    <citation type="journal article" date="2015" name="Genome Biol. Evol.">
        <title>Comparative Genomics of a Bacterivorous Green Alga Reveals Evolutionary Causalities and Consequences of Phago-Mixotrophic Mode of Nutrition.</title>
        <authorList>
            <person name="Burns J.A."/>
            <person name="Paasch A."/>
            <person name="Narechania A."/>
            <person name="Kim E."/>
        </authorList>
    </citation>
    <scope>NUCLEOTIDE SEQUENCE [LARGE SCALE GENOMIC DNA]</scope>
    <source>
        <strain evidence="4 5">PLY_AMNH</strain>
    </source>
</reference>
<dbReference type="PANTHER" id="PTHR46769:SF2">
    <property type="entry name" value="FIBROCYSTIN-L ISOFORM 2 PRECURSOR-RELATED"/>
    <property type="match status" value="1"/>
</dbReference>
<evidence type="ECO:0000256" key="2">
    <source>
        <dbReference type="SAM" id="MobiDB-lite"/>
    </source>
</evidence>
<dbReference type="EMBL" id="LGRX02014972">
    <property type="protein sequence ID" value="KAK3263875.1"/>
    <property type="molecule type" value="Genomic_DNA"/>
</dbReference>
<dbReference type="Pfam" id="PF24606">
    <property type="entry name" value="CEMIP_beta-hel"/>
    <property type="match status" value="1"/>
</dbReference>
<keyword evidence="5" id="KW-1185">Reference proteome</keyword>
<comment type="caution">
    <text evidence="4">The sequence shown here is derived from an EMBL/GenBank/DDBJ whole genome shotgun (WGS) entry which is preliminary data.</text>
</comment>
<evidence type="ECO:0000313" key="5">
    <source>
        <dbReference type="Proteomes" id="UP001190700"/>
    </source>
</evidence>
<feature type="region of interest" description="Disordered" evidence="2">
    <location>
        <begin position="333"/>
        <end position="359"/>
    </location>
</feature>
<gene>
    <name evidence="4" type="ORF">CYMTET_27348</name>
</gene>
<feature type="domain" description="CEMIP beta-helix" evidence="3">
    <location>
        <begin position="1"/>
        <end position="102"/>
    </location>
</feature>
<dbReference type="PANTHER" id="PTHR46769">
    <property type="entry name" value="POLYCYSTIC KIDNEY AND HEPATIC DISEASE 1 (AUTOSOMAL RECESSIVE)-LIKE 1"/>
    <property type="match status" value="1"/>
</dbReference>
<proteinExistence type="predicted"/>
<feature type="non-terminal residue" evidence="4">
    <location>
        <position position="1"/>
    </location>
</feature>
<dbReference type="Proteomes" id="UP001190700">
    <property type="component" value="Unassembled WGS sequence"/>
</dbReference>
<organism evidence="4 5">
    <name type="scientific">Cymbomonas tetramitiformis</name>
    <dbReference type="NCBI Taxonomy" id="36881"/>
    <lineage>
        <taxon>Eukaryota</taxon>
        <taxon>Viridiplantae</taxon>
        <taxon>Chlorophyta</taxon>
        <taxon>Pyramimonadophyceae</taxon>
        <taxon>Pyramimonadales</taxon>
        <taxon>Pyramimonadaceae</taxon>
        <taxon>Cymbomonas</taxon>
    </lineage>
</organism>
<protein>
    <recommendedName>
        <fullName evidence="3">CEMIP beta-helix domain-containing protein</fullName>
    </recommendedName>
</protein>